<keyword evidence="1" id="KW-0472">Membrane</keyword>
<evidence type="ECO:0000256" key="1">
    <source>
        <dbReference type="SAM" id="Phobius"/>
    </source>
</evidence>
<name>A0ABW3AD48_9MICO</name>
<organism evidence="3 4">
    <name type="scientific">Microbacterium insulae</name>
    <dbReference type="NCBI Taxonomy" id="483014"/>
    <lineage>
        <taxon>Bacteria</taxon>
        <taxon>Bacillati</taxon>
        <taxon>Actinomycetota</taxon>
        <taxon>Actinomycetes</taxon>
        <taxon>Micrococcales</taxon>
        <taxon>Microbacteriaceae</taxon>
        <taxon>Microbacterium</taxon>
    </lineage>
</organism>
<dbReference type="Pfam" id="PF01476">
    <property type="entry name" value="LysM"/>
    <property type="match status" value="1"/>
</dbReference>
<keyword evidence="4" id="KW-1185">Reference proteome</keyword>
<dbReference type="InterPro" id="IPR018392">
    <property type="entry name" value="LysM"/>
</dbReference>
<dbReference type="SMART" id="SM00257">
    <property type="entry name" value="LysM"/>
    <property type="match status" value="1"/>
</dbReference>
<keyword evidence="1" id="KW-0812">Transmembrane</keyword>
<evidence type="ECO:0000313" key="4">
    <source>
        <dbReference type="Proteomes" id="UP001597055"/>
    </source>
</evidence>
<protein>
    <submittedName>
        <fullName evidence="3">LysM peptidoglycan-binding domain-containing protein</fullName>
    </submittedName>
</protein>
<dbReference type="CDD" id="cd00118">
    <property type="entry name" value="LysM"/>
    <property type="match status" value="1"/>
</dbReference>
<dbReference type="Gene3D" id="3.10.350.10">
    <property type="entry name" value="LysM domain"/>
    <property type="match status" value="1"/>
</dbReference>
<feature type="domain" description="LysM" evidence="2">
    <location>
        <begin position="71"/>
        <end position="120"/>
    </location>
</feature>
<accession>A0ABW3AD48</accession>
<dbReference type="EMBL" id="JBHTII010000001">
    <property type="protein sequence ID" value="MFD0788790.1"/>
    <property type="molecule type" value="Genomic_DNA"/>
</dbReference>
<sequence length="128" mass="13191">MTAIGITTPSFGTRAFAGERHRTRLRLTVRGRRVLASLAALPAVIAIALALVSGGTALASREDGAVAGSFETVTVSHGDSLWSIAEAVAPQADPRDVVDAIVRLNALDGVTVQAGQSIAIPAEYASQR</sequence>
<reference evidence="4" key="1">
    <citation type="journal article" date="2019" name="Int. J. Syst. Evol. Microbiol.">
        <title>The Global Catalogue of Microorganisms (GCM) 10K type strain sequencing project: providing services to taxonomists for standard genome sequencing and annotation.</title>
        <authorList>
            <consortium name="The Broad Institute Genomics Platform"/>
            <consortium name="The Broad Institute Genome Sequencing Center for Infectious Disease"/>
            <person name="Wu L."/>
            <person name="Ma J."/>
        </authorList>
    </citation>
    <scope>NUCLEOTIDE SEQUENCE [LARGE SCALE GENOMIC DNA]</scope>
    <source>
        <strain evidence="4">CCUG 54523</strain>
    </source>
</reference>
<evidence type="ECO:0000313" key="3">
    <source>
        <dbReference type="EMBL" id="MFD0788790.1"/>
    </source>
</evidence>
<dbReference type="InterPro" id="IPR036779">
    <property type="entry name" value="LysM_dom_sf"/>
</dbReference>
<keyword evidence="1" id="KW-1133">Transmembrane helix</keyword>
<feature type="transmembrane region" description="Helical" evidence="1">
    <location>
        <begin position="34"/>
        <end position="52"/>
    </location>
</feature>
<gene>
    <name evidence="3" type="ORF">ACFQ0P_00155</name>
</gene>
<comment type="caution">
    <text evidence="3">The sequence shown here is derived from an EMBL/GenBank/DDBJ whole genome shotgun (WGS) entry which is preliminary data.</text>
</comment>
<proteinExistence type="predicted"/>
<dbReference type="PROSITE" id="PS51782">
    <property type="entry name" value="LYSM"/>
    <property type="match status" value="1"/>
</dbReference>
<dbReference type="Proteomes" id="UP001597055">
    <property type="component" value="Unassembled WGS sequence"/>
</dbReference>
<dbReference type="RefSeq" id="WP_204979727.1">
    <property type="nucleotide sequence ID" value="NZ_JBHTII010000001.1"/>
</dbReference>
<evidence type="ECO:0000259" key="2">
    <source>
        <dbReference type="PROSITE" id="PS51782"/>
    </source>
</evidence>